<sequence length="201" mass="23195">MLGYCDVKQPVLIQRLATGLYFPLHGIEYLAQGRDRFIGHPACRQHDGGTLQCGARLHQFGGAIAKRFGMVGRLQRFRRNIDAGTHTNFHCVVDLKRNQGLAQRRPRYTELLSQFPLSGKPRTGQEFTQIDEFAYLVRNLLIKPARLRYFGLTTHEFYDKSCLKFIFGLTVAPSVSIRKKLLKYVKLHVFYRSNLDMKFSL</sequence>
<evidence type="ECO:0000313" key="2">
    <source>
        <dbReference type="Proteomes" id="UP000016944"/>
    </source>
</evidence>
<dbReference type="EMBL" id="HG518322">
    <property type="protein sequence ID" value="CDI09790.1"/>
    <property type="molecule type" value="Genomic_DNA"/>
</dbReference>
<organism evidence="1 2">
    <name type="scientific">Agrobacterium pusense</name>
    <dbReference type="NCBI Taxonomy" id="648995"/>
    <lineage>
        <taxon>Bacteria</taxon>
        <taxon>Pseudomonadati</taxon>
        <taxon>Pseudomonadota</taxon>
        <taxon>Alphaproteobacteria</taxon>
        <taxon>Hyphomicrobiales</taxon>
        <taxon>Rhizobiaceae</taxon>
        <taxon>Rhizobium/Agrobacterium group</taxon>
        <taxon>Agrobacterium</taxon>
    </lineage>
</organism>
<dbReference type="Proteomes" id="UP000016944">
    <property type="component" value="Chromosome I"/>
</dbReference>
<evidence type="ECO:0000313" key="1">
    <source>
        <dbReference type="EMBL" id="CDI09790.1"/>
    </source>
</evidence>
<reference evidence="1 2" key="1">
    <citation type="journal article" date="2013" name="Genome Announc.">
        <title>Complete Genome Sequence of the Sesbania Symbiont and Rice Growth-Promoting Endophyte Rhizobium sp. Strain IRBG74.</title>
        <authorList>
            <person name="Crook M.B."/>
            <person name="Mitra S."/>
            <person name="Ane J.M."/>
            <person name="Sadowsky M.J."/>
            <person name="Gyaneshwar P."/>
        </authorList>
    </citation>
    <scope>NUCLEOTIDE SEQUENCE [LARGE SCALE GENOMIC DNA]</scope>
    <source>
        <strain evidence="1 2">IRBG74</strain>
    </source>
</reference>
<proteinExistence type="predicted"/>
<protein>
    <submittedName>
        <fullName evidence="1">Uncharacterized protein</fullName>
    </submittedName>
</protein>
<dbReference type="AlphaFoldDB" id="U4Q7R3"/>
<accession>U4Q7R3</accession>
<gene>
    <name evidence="1" type="ORF">BN877_I2908</name>
</gene>
<dbReference type="KEGG" id="rir:BN877_I2908"/>
<dbReference type="HOGENOM" id="CLU_1359501_0_0_5"/>
<name>U4Q7R3_9HYPH</name>